<evidence type="ECO:0000313" key="1">
    <source>
        <dbReference type="EMBL" id="KAF8885090.1"/>
    </source>
</evidence>
<dbReference type="EMBL" id="JADNYJ010000104">
    <property type="protein sequence ID" value="KAF8885090.1"/>
    <property type="molecule type" value="Genomic_DNA"/>
</dbReference>
<dbReference type="AlphaFoldDB" id="A0A9P5TIK6"/>
<gene>
    <name evidence="1" type="ORF">CPB84DRAFT_1788694</name>
</gene>
<accession>A0A9P5TIK6</accession>
<comment type="caution">
    <text evidence="1">The sequence shown here is derived from an EMBL/GenBank/DDBJ whole genome shotgun (WGS) entry which is preliminary data.</text>
</comment>
<sequence length="120" mass="13866">MENSAISLVLNHLNSIQRLVLRERGERPMTWASIEKDTVSSLLKILQSPSLRSLELERFRDFPIGTIKKCKRLNEISLMHIECSTEEHFVISGFFLFPAQIDRELTFHDPRNNDGRTSPA</sequence>
<dbReference type="Proteomes" id="UP000724874">
    <property type="component" value="Unassembled WGS sequence"/>
</dbReference>
<keyword evidence="2" id="KW-1185">Reference proteome</keyword>
<protein>
    <submittedName>
        <fullName evidence="1">Uncharacterized protein</fullName>
    </submittedName>
</protein>
<dbReference type="OrthoDB" id="3069366at2759"/>
<reference evidence="1" key="1">
    <citation type="submission" date="2020-11" db="EMBL/GenBank/DDBJ databases">
        <authorList>
            <consortium name="DOE Joint Genome Institute"/>
            <person name="Ahrendt S."/>
            <person name="Riley R."/>
            <person name="Andreopoulos W."/>
            <person name="LaButti K."/>
            <person name="Pangilinan J."/>
            <person name="Ruiz-duenas F.J."/>
            <person name="Barrasa J.M."/>
            <person name="Sanchez-Garcia M."/>
            <person name="Camarero S."/>
            <person name="Miyauchi S."/>
            <person name="Serrano A."/>
            <person name="Linde D."/>
            <person name="Babiker R."/>
            <person name="Drula E."/>
            <person name="Ayuso-Fernandez I."/>
            <person name="Pacheco R."/>
            <person name="Padilla G."/>
            <person name="Ferreira P."/>
            <person name="Barriuso J."/>
            <person name="Kellner H."/>
            <person name="Castanera R."/>
            <person name="Alfaro M."/>
            <person name="Ramirez L."/>
            <person name="Pisabarro A.G."/>
            <person name="Kuo A."/>
            <person name="Tritt A."/>
            <person name="Lipzen A."/>
            <person name="He G."/>
            <person name="Yan M."/>
            <person name="Ng V."/>
            <person name="Cullen D."/>
            <person name="Martin F."/>
            <person name="Rosso M.-N."/>
            <person name="Henrissat B."/>
            <person name="Hibbett D."/>
            <person name="Martinez A.T."/>
            <person name="Grigoriev I.V."/>
        </authorList>
    </citation>
    <scope>NUCLEOTIDE SEQUENCE</scope>
    <source>
        <strain evidence="1">AH 44721</strain>
    </source>
</reference>
<proteinExistence type="predicted"/>
<organism evidence="1 2">
    <name type="scientific">Gymnopilus junonius</name>
    <name type="common">Spectacular rustgill mushroom</name>
    <name type="synonym">Gymnopilus spectabilis subsp. junonius</name>
    <dbReference type="NCBI Taxonomy" id="109634"/>
    <lineage>
        <taxon>Eukaryota</taxon>
        <taxon>Fungi</taxon>
        <taxon>Dikarya</taxon>
        <taxon>Basidiomycota</taxon>
        <taxon>Agaricomycotina</taxon>
        <taxon>Agaricomycetes</taxon>
        <taxon>Agaricomycetidae</taxon>
        <taxon>Agaricales</taxon>
        <taxon>Agaricineae</taxon>
        <taxon>Hymenogastraceae</taxon>
        <taxon>Gymnopilus</taxon>
    </lineage>
</organism>
<name>A0A9P5TIK6_GYMJU</name>
<evidence type="ECO:0000313" key="2">
    <source>
        <dbReference type="Proteomes" id="UP000724874"/>
    </source>
</evidence>